<dbReference type="GO" id="GO:0003677">
    <property type="term" value="F:DNA binding"/>
    <property type="evidence" value="ECO:0007669"/>
    <property type="project" value="UniProtKB-KW"/>
</dbReference>
<organism evidence="5 6">
    <name type="scientific">Acidovorax temperans</name>
    <dbReference type="NCBI Taxonomy" id="80878"/>
    <lineage>
        <taxon>Bacteria</taxon>
        <taxon>Pseudomonadati</taxon>
        <taxon>Pseudomonadota</taxon>
        <taxon>Betaproteobacteria</taxon>
        <taxon>Burkholderiales</taxon>
        <taxon>Comamonadaceae</taxon>
        <taxon>Acidovorax</taxon>
    </lineage>
</organism>
<sequence>MSEWIEMKVGDLVAGVRNALVGGPFGSNLVSKDYVPEGVPVIRGTNMGSRWVGGEFAYVTPEKAQSLLANTARPGDIVFTQRGTLGQVALVPQQPFETYVISQSQMKLTVDETKADPLFLYYLFASPTQQEYIRQNAIQVGVPHTNLGILRDTPVTLPQSVQVQKQIARVLGCLDDKIELNCRMNETLETTARAIFQSWFVDFDPVCAKADGESSESICERLGLTQEFLALFPDALQATSQGMIPSGWGIAALDEVAAYLNGLALQKYPAIEGDGWLPVIKIAQLRAGHVSNADKASAQVPSAYIVENGDVLFSWSGSLEVDIWCGGRGALNQHLFKVTSDTYPKWFYFFWTRHHLNTFRDIAANKATTMGHIQRKHLTEAKVVCPPTKVIGEMTRVMAPLLDRMISARLESARLAALRDTLLPELLSGVLKVEEAGELI</sequence>
<dbReference type="AlphaFoldDB" id="A0A0D7K3S7"/>
<reference evidence="5 6" key="1">
    <citation type="submission" date="2014-12" db="EMBL/GenBank/DDBJ databases">
        <title>Isolation of bacteria from lake water.</title>
        <authorList>
            <person name="Sheng K.-Y."/>
            <person name="Chin P.-S."/>
            <person name="Chan K.-G."/>
            <person name="Tan G.S."/>
        </authorList>
    </citation>
    <scope>NUCLEOTIDE SEQUENCE [LARGE SCALE GENOMIC DNA]</scope>
    <source>
        <strain evidence="5 6">KY4</strain>
    </source>
</reference>
<accession>A0A0D7K3S7</accession>
<evidence type="ECO:0000256" key="3">
    <source>
        <dbReference type="ARBA" id="ARBA00023125"/>
    </source>
</evidence>
<evidence type="ECO:0000256" key="2">
    <source>
        <dbReference type="ARBA" id="ARBA00022747"/>
    </source>
</evidence>
<name>A0A0D7K3S7_9BURK</name>
<evidence type="ECO:0000259" key="4">
    <source>
        <dbReference type="Pfam" id="PF01420"/>
    </source>
</evidence>
<keyword evidence="6" id="KW-1185">Reference proteome</keyword>
<keyword evidence="3" id="KW-0238">DNA-binding</keyword>
<comment type="similarity">
    <text evidence="1">Belongs to the type-I restriction system S methylase family.</text>
</comment>
<dbReference type="InterPro" id="IPR052021">
    <property type="entry name" value="Type-I_RS_S_subunit"/>
</dbReference>
<feature type="domain" description="Type I restriction modification DNA specificity" evidence="4">
    <location>
        <begin position="245"/>
        <end position="390"/>
    </location>
</feature>
<evidence type="ECO:0000256" key="1">
    <source>
        <dbReference type="ARBA" id="ARBA00010923"/>
    </source>
</evidence>
<dbReference type="EMBL" id="JXYQ01000078">
    <property type="protein sequence ID" value="KJA08991.1"/>
    <property type="molecule type" value="Genomic_DNA"/>
</dbReference>
<gene>
    <name evidence="5" type="ORF">RP29_18945</name>
</gene>
<evidence type="ECO:0000313" key="6">
    <source>
        <dbReference type="Proteomes" id="UP000032566"/>
    </source>
</evidence>
<protein>
    <recommendedName>
        <fullName evidence="4">Type I restriction modification DNA specificity domain-containing protein</fullName>
    </recommendedName>
</protein>
<dbReference type="SUPFAM" id="SSF116734">
    <property type="entry name" value="DNA methylase specificity domain"/>
    <property type="match status" value="2"/>
</dbReference>
<dbReference type="Pfam" id="PF01420">
    <property type="entry name" value="Methylase_S"/>
    <property type="match status" value="2"/>
</dbReference>
<dbReference type="PANTHER" id="PTHR30408">
    <property type="entry name" value="TYPE-1 RESTRICTION ENZYME ECOKI SPECIFICITY PROTEIN"/>
    <property type="match status" value="1"/>
</dbReference>
<dbReference type="InterPro" id="IPR044946">
    <property type="entry name" value="Restrct_endonuc_typeI_TRD_sf"/>
</dbReference>
<feature type="domain" description="Type I restriction modification DNA specificity" evidence="4">
    <location>
        <begin position="74"/>
        <end position="189"/>
    </location>
</feature>
<keyword evidence="2" id="KW-0680">Restriction system</keyword>
<proteinExistence type="inferred from homology"/>
<dbReference type="PANTHER" id="PTHR30408:SF13">
    <property type="entry name" value="TYPE I RESTRICTION ENZYME HINDI SPECIFICITY SUBUNIT"/>
    <property type="match status" value="1"/>
</dbReference>
<dbReference type="InterPro" id="IPR000055">
    <property type="entry name" value="Restrct_endonuc_typeI_TRD"/>
</dbReference>
<dbReference type="Gene3D" id="3.90.220.20">
    <property type="entry name" value="DNA methylase specificity domains"/>
    <property type="match status" value="2"/>
</dbReference>
<comment type="caution">
    <text evidence="5">The sequence shown here is derived from an EMBL/GenBank/DDBJ whole genome shotgun (WGS) entry which is preliminary data.</text>
</comment>
<dbReference type="OrthoDB" id="9798929at2"/>
<dbReference type="STRING" id="80878.RP29_18945"/>
<dbReference type="RefSeq" id="WP_052521130.1">
    <property type="nucleotide sequence ID" value="NZ_JXYQ01000078.1"/>
</dbReference>
<dbReference type="GO" id="GO:0009307">
    <property type="term" value="P:DNA restriction-modification system"/>
    <property type="evidence" value="ECO:0007669"/>
    <property type="project" value="UniProtKB-KW"/>
</dbReference>
<dbReference type="Proteomes" id="UP000032566">
    <property type="component" value="Unassembled WGS sequence"/>
</dbReference>
<dbReference type="PATRIC" id="fig|80878.5.peg.3763"/>
<evidence type="ECO:0000313" key="5">
    <source>
        <dbReference type="EMBL" id="KJA08991.1"/>
    </source>
</evidence>